<feature type="compositionally biased region" description="Basic and acidic residues" evidence="1">
    <location>
        <begin position="110"/>
        <end position="138"/>
    </location>
</feature>
<feature type="compositionally biased region" description="Pro residues" evidence="1">
    <location>
        <begin position="92"/>
        <end position="101"/>
    </location>
</feature>
<accession>A0ABQ6FBJ3</accession>
<evidence type="ECO:0000256" key="2">
    <source>
        <dbReference type="SAM" id="SignalP"/>
    </source>
</evidence>
<reference evidence="4" key="1">
    <citation type="journal article" date="2019" name="Int. J. Syst. Evol. Microbiol.">
        <title>The Global Catalogue of Microorganisms (GCM) 10K type strain sequencing project: providing services to taxonomists for standard genome sequencing and annotation.</title>
        <authorList>
            <consortium name="The Broad Institute Genomics Platform"/>
            <consortium name="The Broad Institute Genome Sequencing Center for Infectious Disease"/>
            <person name="Wu L."/>
            <person name="Ma J."/>
        </authorList>
    </citation>
    <scope>NUCLEOTIDE SEQUENCE [LARGE SCALE GENOMIC DNA]</scope>
    <source>
        <strain evidence="4">NBRC 102407</strain>
    </source>
</reference>
<sequence length="155" mass="16046">MTRPTLPLVFGLVIATAALAGCDRLGIPDPAKTEAQSEADGKAVGSACRHAGRAIEDCFTLNPTAQRAAVFAGWKEMNDYMAENKIAEVAPQLPPPPPPGAAKPAKAKHAKGEGGDEGEKKSGAEGESADGGHAKADEAPAAEPETPRKRRRQAE</sequence>
<keyword evidence="2" id="KW-0732">Signal</keyword>
<gene>
    <name evidence="3" type="ORF">GCM10007933_18130</name>
</gene>
<feature type="signal peptide" evidence="2">
    <location>
        <begin position="1"/>
        <end position="20"/>
    </location>
</feature>
<dbReference type="PROSITE" id="PS51257">
    <property type="entry name" value="PROKAR_LIPOPROTEIN"/>
    <property type="match status" value="1"/>
</dbReference>
<evidence type="ECO:0000313" key="4">
    <source>
        <dbReference type="Proteomes" id="UP001157167"/>
    </source>
</evidence>
<dbReference type="EMBL" id="BSPX01000023">
    <property type="protein sequence ID" value="GLT22354.1"/>
    <property type="molecule type" value="Genomic_DNA"/>
</dbReference>
<organism evidence="3 4">
    <name type="scientific">Zoogloea oryzae</name>
    <dbReference type="NCBI Taxonomy" id="310767"/>
    <lineage>
        <taxon>Bacteria</taxon>
        <taxon>Pseudomonadati</taxon>
        <taxon>Pseudomonadota</taxon>
        <taxon>Betaproteobacteria</taxon>
        <taxon>Rhodocyclales</taxon>
        <taxon>Zoogloeaceae</taxon>
        <taxon>Zoogloea</taxon>
    </lineage>
</organism>
<keyword evidence="4" id="KW-1185">Reference proteome</keyword>
<proteinExistence type="predicted"/>
<protein>
    <submittedName>
        <fullName evidence="3">Uncharacterized protein</fullName>
    </submittedName>
</protein>
<evidence type="ECO:0000256" key="1">
    <source>
        <dbReference type="SAM" id="MobiDB-lite"/>
    </source>
</evidence>
<feature type="chain" id="PRO_5047245255" evidence="2">
    <location>
        <begin position="21"/>
        <end position="155"/>
    </location>
</feature>
<feature type="region of interest" description="Disordered" evidence="1">
    <location>
        <begin position="87"/>
        <end position="155"/>
    </location>
</feature>
<dbReference type="RefSeq" id="WP_284187675.1">
    <property type="nucleotide sequence ID" value="NZ_BSPX01000023.1"/>
</dbReference>
<evidence type="ECO:0000313" key="3">
    <source>
        <dbReference type="EMBL" id="GLT22354.1"/>
    </source>
</evidence>
<comment type="caution">
    <text evidence="3">The sequence shown here is derived from an EMBL/GenBank/DDBJ whole genome shotgun (WGS) entry which is preliminary data.</text>
</comment>
<name>A0ABQ6FBJ3_9RHOO</name>
<dbReference type="Proteomes" id="UP001157167">
    <property type="component" value="Unassembled WGS sequence"/>
</dbReference>